<sequence length="220" mass="22417">MATKRLLGEMLALWHAQGGTPVQIESVGGVDAARRVQAGEAFDLVFLADDALTKLGQSGCLRPGSQRALALSLVAAAVPQGAAAVEIGDEQRLRQAIAAAPSIGYSTGPSGVALQALFAHWGVSEAVAAKTVQAPPGVPVGELVAQGKVALGFQQLSELIHVPGITLLGLLPESVAIRTVFSGAIGQACTQTEQAEQLLAFMAGPQTAALKQREGMAPAP</sequence>
<dbReference type="Gene3D" id="3.40.190.10">
    <property type="entry name" value="Periplasmic binding protein-like II"/>
    <property type="match status" value="2"/>
</dbReference>
<dbReference type="GO" id="GO:0030973">
    <property type="term" value="F:molybdate ion binding"/>
    <property type="evidence" value="ECO:0007669"/>
    <property type="project" value="TreeGrafter"/>
</dbReference>
<evidence type="ECO:0000313" key="1">
    <source>
        <dbReference type="EMBL" id="RMW96983.1"/>
    </source>
</evidence>
<comment type="caution">
    <text evidence="1">The sequence shown here is derived from an EMBL/GenBank/DDBJ whole genome shotgun (WGS) entry which is preliminary data.</text>
</comment>
<dbReference type="SUPFAM" id="SSF53850">
    <property type="entry name" value="Periplasmic binding protein-like II"/>
    <property type="match status" value="1"/>
</dbReference>
<dbReference type="PANTHER" id="PTHR30632:SF11">
    <property type="entry name" value="BLR4797 PROTEIN"/>
    <property type="match status" value="1"/>
</dbReference>
<reference evidence="1 2" key="1">
    <citation type="submission" date="2018-10" db="EMBL/GenBank/DDBJ databases">
        <title>Comamonadaceae CDC group NO-1 genome sequencing and assembly.</title>
        <authorList>
            <person name="Bernier A.-M."/>
            <person name="Bernard K."/>
        </authorList>
    </citation>
    <scope>NUCLEOTIDE SEQUENCE [LARGE SCALE GENOMIC DNA]</scope>
    <source>
        <strain evidence="1 2">NML970147</strain>
    </source>
</reference>
<organism evidence="1 2">
    <name type="scientific">Allofranklinella schreckenbergeri</name>
    <dbReference type="NCBI Taxonomy" id="1076744"/>
    <lineage>
        <taxon>Bacteria</taxon>
        <taxon>Pseudomonadati</taxon>
        <taxon>Pseudomonadota</taxon>
        <taxon>Betaproteobacteria</taxon>
        <taxon>Burkholderiales</taxon>
        <taxon>Comamonadaceae</taxon>
        <taxon>Allofranklinella</taxon>
    </lineage>
</organism>
<dbReference type="EMBL" id="RDQM01000010">
    <property type="protein sequence ID" value="RMW96983.1"/>
    <property type="molecule type" value="Genomic_DNA"/>
</dbReference>
<dbReference type="GO" id="GO:0015689">
    <property type="term" value="P:molybdate ion transport"/>
    <property type="evidence" value="ECO:0007669"/>
    <property type="project" value="TreeGrafter"/>
</dbReference>
<dbReference type="Proteomes" id="UP000267521">
    <property type="component" value="Unassembled WGS sequence"/>
</dbReference>
<gene>
    <name evidence="1" type="ORF">EBQ26_08685</name>
</gene>
<name>A0A3M6Q135_9BURK</name>
<dbReference type="PANTHER" id="PTHR30632">
    <property type="entry name" value="MOLYBDATE-BINDING PERIPLASMIC PROTEIN"/>
    <property type="match status" value="1"/>
</dbReference>
<accession>A0A3M6Q135</accession>
<protein>
    <submittedName>
        <fullName evidence="1">ABC transporter substrate-binding protein</fullName>
    </submittedName>
</protein>
<proteinExistence type="predicted"/>
<dbReference type="Pfam" id="PF13531">
    <property type="entry name" value="SBP_bac_11"/>
    <property type="match status" value="1"/>
</dbReference>
<dbReference type="InterPro" id="IPR050682">
    <property type="entry name" value="ModA/WtpA"/>
</dbReference>
<evidence type="ECO:0000313" key="2">
    <source>
        <dbReference type="Proteomes" id="UP000267521"/>
    </source>
</evidence>
<dbReference type="AlphaFoldDB" id="A0A3M6Q135"/>